<dbReference type="Proteomes" id="UP000886891">
    <property type="component" value="Unassembled WGS sequence"/>
</dbReference>
<dbReference type="AlphaFoldDB" id="A0A9D1SWM3"/>
<reference evidence="2" key="1">
    <citation type="submission" date="2020-10" db="EMBL/GenBank/DDBJ databases">
        <authorList>
            <person name="Gilroy R."/>
        </authorList>
    </citation>
    <scope>NUCLEOTIDE SEQUENCE</scope>
    <source>
        <strain evidence="2">23406</strain>
    </source>
</reference>
<keyword evidence="1" id="KW-0472">Membrane</keyword>
<sequence length="120" mass="13494">MVISKKEKVMMNVIYAAAGAEGQCLLTPLELLQKIPYGVDFREDDLKPTLEALAIDGYFAFDVAKRDEKEIFCIVLTEKGKGYEREKKKSRRKIIKRIIVTVAFALLGYLVKVIIAAIIG</sequence>
<dbReference type="EMBL" id="DVOH01000013">
    <property type="protein sequence ID" value="HIU99767.1"/>
    <property type="molecule type" value="Genomic_DNA"/>
</dbReference>
<keyword evidence="1" id="KW-1133">Transmembrane helix</keyword>
<protein>
    <submittedName>
        <fullName evidence="2">Uncharacterized protein</fullName>
    </submittedName>
</protein>
<comment type="caution">
    <text evidence="2">The sequence shown here is derived from an EMBL/GenBank/DDBJ whole genome shotgun (WGS) entry which is preliminary data.</text>
</comment>
<evidence type="ECO:0000313" key="3">
    <source>
        <dbReference type="Proteomes" id="UP000886891"/>
    </source>
</evidence>
<feature type="transmembrane region" description="Helical" evidence="1">
    <location>
        <begin position="98"/>
        <end position="119"/>
    </location>
</feature>
<organism evidence="2 3">
    <name type="scientific">Candidatus Stercoripulliclostridium merdipullorum</name>
    <dbReference type="NCBI Taxonomy" id="2840952"/>
    <lineage>
        <taxon>Bacteria</taxon>
        <taxon>Bacillati</taxon>
        <taxon>Bacillota</taxon>
        <taxon>Clostridia</taxon>
        <taxon>Eubacteriales</taxon>
        <taxon>Candidatus Stercoripulliclostridium</taxon>
    </lineage>
</organism>
<evidence type="ECO:0000313" key="2">
    <source>
        <dbReference type="EMBL" id="HIU99767.1"/>
    </source>
</evidence>
<reference evidence="2" key="2">
    <citation type="journal article" date="2021" name="PeerJ">
        <title>Extensive microbial diversity within the chicken gut microbiome revealed by metagenomics and culture.</title>
        <authorList>
            <person name="Gilroy R."/>
            <person name="Ravi A."/>
            <person name="Getino M."/>
            <person name="Pursley I."/>
            <person name="Horton D.L."/>
            <person name="Alikhan N.F."/>
            <person name="Baker D."/>
            <person name="Gharbi K."/>
            <person name="Hall N."/>
            <person name="Watson M."/>
            <person name="Adriaenssens E.M."/>
            <person name="Foster-Nyarko E."/>
            <person name="Jarju S."/>
            <person name="Secka A."/>
            <person name="Antonio M."/>
            <person name="Oren A."/>
            <person name="Chaudhuri R.R."/>
            <person name="La Ragione R."/>
            <person name="Hildebrand F."/>
            <person name="Pallen M.J."/>
        </authorList>
    </citation>
    <scope>NUCLEOTIDE SEQUENCE</scope>
    <source>
        <strain evidence="2">23406</strain>
    </source>
</reference>
<evidence type="ECO:0000256" key="1">
    <source>
        <dbReference type="SAM" id="Phobius"/>
    </source>
</evidence>
<gene>
    <name evidence="2" type="ORF">IAB14_01475</name>
</gene>
<proteinExistence type="predicted"/>
<accession>A0A9D1SWM3</accession>
<name>A0A9D1SWM3_9FIRM</name>
<keyword evidence="1" id="KW-0812">Transmembrane</keyword>